<sequence>MGNLIDAILFTVLVASAGLGVASLIVGCLPAAAELDNEAKARGRIEAFFFGVSGIVIALVMWLAMIFNS</sequence>
<comment type="caution">
    <text evidence="2">The sequence shown here is derived from an EMBL/GenBank/DDBJ whole genome shotgun (WGS) entry which is preliminary data.</text>
</comment>
<gene>
    <name evidence="2" type="ORF">CWE08_06375</name>
</gene>
<feature type="transmembrane region" description="Helical" evidence="1">
    <location>
        <begin position="45"/>
        <end position="67"/>
    </location>
</feature>
<dbReference type="AlphaFoldDB" id="A0A432VX16"/>
<evidence type="ECO:0000313" key="3">
    <source>
        <dbReference type="Proteomes" id="UP000288395"/>
    </source>
</evidence>
<keyword evidence="1" id="KW-0472">Membrane</keyword>
<feature type="transmembrane region" description="Helical" evidence="1">
    <location>
        <begin position="7"/>
        <end position="33"/>
    </location>
</feature>
<accession>A0A432VX16</accession>
<organism evidence="2 3">
    <name type="scientific">Aliidiomarina iranensis</name>
    <dbReference type="NCBI Taxonomy" id="1434071"/>
    <lineage>
        <taxon>Bacteria</taxon>
        <taxon>Pseudomonadati</taxon>
        <taxon>Pseudomonadota</taxon>
        <taxon>Gammaproteobacteria</taxon>
        <taxon>Alteromonadales</taxon>
        <taxon>Idiomarinaceae</taxon>
        <taxon>Aliidiomarina</taxon>
    </lineage>
</organism>
<keyword evidence="3" id="KW-1185">Reference proteome</keyword>
<dbReference type="Proteomes" id="UP000288395">
    <property type="component" value="Unassembled WGS sequence"/>
</dbReference>
<keyword evidence="1" id="KW-1133">Transmembrane helix</keyword>
<dbReference type="OrthoDB" id="6388369at2"/>
<evidence type="ECO:0000313" key="2">
    <source>
        <dbReference type="EMBL" id="RUO21207.1"/>
    </source>
</evidence>
<reference evidence="3" key="1">
    <citation type="journal article" date="2018" name="Front. Microbiol.">
        <title>Genome-Based Analysis Reveals the Taxonomy and Diversity of the Family Idiomarinaceae.</title>
        <authorList>
            <person name="Liu Y."/>
            <person name="Lai Q."/>
            <person name="Shao Z."/>
        </authorList>
    </citation>
    <scope>NUCLEOTIDE SEQUENCE [LARGE SCALE GENOMIC DNA]</scope>
    <source>
        <strain evidence="3">GBPy7</strain>
    </source>
</reference>
<dbReference type="RefSeq" id="WP_126766846.1">
    <property type="nucleotide sequence ID" value="NZ_PIPJ01000003.1"/>
</dbReference>
<keyword evidence="1" id="KW-0812">Transmembrane</keyword>
<name>A0A432VX16_9GAMM</name>
<proteinExistence type="predicted"/>
<evidence type="ECO:0000256" key="1">
    <source>
        <dbReference type="SAM" id="Phobius"/>
    </source>
</evidence>
<protein>
    <submittedName>
        <fullName evidence="2">Uncharacterized protein</fullName>
    </submittedName>
</protein>
<dbReference type="EMBL" id="PIPJ01000003">
    <property type="protein sequence ID" value="RUO21207.1"/>
    <property type="molecule type" value="Genomic_DNA"/>
</dbReference>